<protein>
    <submittedName>
        <fullName evidence="3">PepX_C domain-containing protein</fullName>
    </submittedName>
</protein>
<gene>
    <name evidence="1" type="ORF">SSLN_LOCUS8607</name>
</gene>
<organism evidence="3">
    <name type="scientific">Schistocephalus solidus</name>
    <name type="common">Tapeworm</name>
    <dbReference type="NCBI Taxonomy" id="70667"/>
    <lineage>
        <taxon>Eukaryota</taxon>
        <taxon>Metazoa</taxon>
        <taxon>Spiralia</taxon>
        <taxon>Lophotrochozoa</taxon>
        <taxon>Platyhelminthes</taxon>
        <taxon>Cestoda</taxon>
        <taxon>Eucestoda</taxon>
        <taxon>Diphyllobothriidea</taxon>
        <taxon>Diphyllobothriidae</taxon>
        <taxon>Schistocephalus</taxon>
    </lineage>
</organism>
<sequence>MGHGFVLVGERPELVLGHPRRLPNSTMGHGFGLVEERPRITQTAAELHYGSWFCFSGRTTRVTLGRLRVDVAPTVGLFERGEFRKSDIPGVEAHTTPETLTWFSPPVVMVARVWPLGKTNFEEPQVKVGYQLEAATGAFTTCRRQMERPNAICVVLPLASTPTPPPTM</sequence>
<accession>A0A183SWK9</accession>
<dbReference type="AlphaFoldDB" id="A0A183SWK9"/>
<name>A0A183SWK9_SCHSO</name>
<evidence type="ECO:0000313" key="2">
    <source>
        <dbReference type="Proteomes" id="UP000275846"/>
    </source>
</evidence>
<evidence type="ECO:0000313" key="1">
    <source>
        <dbReference type="EMBL" id="VDL94992.1"/>
    </source>
</evidence>
<dbReference type="EMBL" id="UYSU01034746">
    <property type="protein sequence ID" value="VDL94992.1"/>
    <property type="molecule type" value="Genomic_DNA"/>
</dbReference>
<evidence type="ECO:0000313" key="3">
    <source>
        <dbReference type="WBParaSite" id="SSLN_0000894201-mRNA-1"/>
    </source>
</evidence>
<proteinExistence type="predicted"/>
<dbReference type="WBParaSite" id="SSLN_0000894201-mRNA-1">
    <property type="protein sequence ID" value="SSLN_0000894201-mRNA-1"/>
    <property type="gene ID" value="SSLN_0000894201"/>
</dbReference>
<dbReference type="Proteomes" id="UP000275846">
    <property type="component" value="Unassembled WGS sequence"/>
</dbReference>
<reference evidence="1 2" key="2">
    <citation type="submission" date="2018-11" db="EMBL/GenBank/DDBJ databases">
        <authorList>
            <consortium name="Pathogen Informatics"/>
        </authorList>
    </citation>
    <scope>NUCLEOTIDE SEQUENCE [LARGE SCALE GENOMIC DNA]</scope>
    <source>
        <strain evidence="1 2">NST_G2</strain>
    </source>
</reference>
<keyword evidence="2" id="KW-1185">Reference proteome</keyword>
<reference evidence="3" key="1">
    <citation type="submission" date="2016-06" db="UniProtKB">
        <authorList>
            <consortium name="WormBaseParasite"/>
        </authorList>
    </citation>
    <scope>IDENTIFICATION</scope>
</reference>